<sequence length="593" mass="68018">MIPRTICGNVDVQQNSSDMEEVDKIIIHSLRQVGCDIEDEIESLQQFTTELVVEATVRCLRVIQPGLTLPVSLPSSMSARFRIGAEIAQVCSDLGYGGDVGYQTFLYSSVTDIRKVLIFLIEKLPKESEKVVEVPSGKAALLQQSLSDLLRKQFNTPWIPNYCKNKGIRWFKDGSWSREGYLHCHQFYSCPLVVPPVTTKKLEITEKSKDYYKMHTPYITEQIKNSNELVPSLIQLNANSLTLEQLHSEKDSSVLMKPWLPSLEKTSKLMSSKDEPLEPYARSLVGLSGKKPIPRPRPPPKPKHLTEETPSPPKSTEEVPADKEKTHDEEEKDSEKSIENLKQKMEDMKISFEDLRNEVKTLKVKASQAMEELREEEKPCQEVEERLALWRRTQEILPRPGSDGLAGEGVERLKSMADGSARRLLSLASAWDEHRTALLSEYRHLREHDTNRTSEAQRQAELLRSLREKTREVMEEVREKEQIRKQLTTEREKVNKDVGRSAYTRRIMEIIGNIRKQNEDIDKVLKDTKEVQKEINQLTGRLDRSFTVADELIFRIQTEEAKSVASNLERITADLRQMRQESAALAARLERKS</sequence>
<dbReference type="PANTHER" id="PTHR15668:SF4">
    <property type="entry name" value="COILED-COIL DOMAIN-CONTAINING PROTEIN 22"/>
    <property type="match status" value="1"/>
</dbReference>
<feature type="region of interest" description="Disordered" evidence="4">
    <location>
        <begin position="283"/>
        <end position="339"/>
    </location>
</feature>
<evidence type="ECO:0000313" key="8">
    <source>
        <dbReference type="Proteomes" id="UP000792457"/>
    </source>
</evidence>
<evidence type="ECO:0000259" key="5">
    <source>
        <dbReference type="Pfam" id="PF05667"/>
    </source>
</evidence>
<dbReference type="PANTHER" id="PTHR15668">
    <property type="entry name" value="JM1 PROTEIN"/>
    <property type="match status" value="1"/>
</dbReference>
<dbReference type="GO" id="GO:0097602">
    <property type="term" value="F:cullin family protein binding"/>
    <property type="evidence" value="ECO:0007669"/>
    <property type="project" value="TreeGrafter"/>
</dbReference>
<comment type="similarity">
    <text evidence="1">Belongs to the CCDC22 family.</text>
</comment>
<keyword evidence="8" id="KW-1185">Reference proteome</keyword>
<evidence type="ECO:0000256" key="3">
    <source>
        <dbReference type="SAM" id="Coils"/>
    </source>
</evidence>
<dbReference type="AlphaFoldDB" id="A0A8K0JX19"/>
<proteinExistence type="inferred from homology"/>
<feature type="domain" description="CCDC22 coiled-coil" evidence="5">
    <location>
        <begin position="316"/>
        <end position="555"/>
    </location>
</feature>
<keyword evidence="3" id="KW-0175">Coiled coil</keyword>
<evidence type="ECO:0000313" key="7">
    <source>
        <dbReference type="EMBL" id="KAG8223724.1"/>
    </source>
</evidence>
<organism evidence="7 8">
    <name type="scientific">Ladona fulva</name>
    <name type="common">Scarce chaser dragonfly</name>
    <name type="synonym">Libellula fulva</name>
    <dbReference type="NCBI Taxonomy" id="123851"/>
    <lineage>
        <taxon>Eukaryota</taxon>
        <taxon>Metazoa</taxon>
        <taxon>Ecdysozoa</taxon>
        <taxon>Arthropoda</taxon>
        <taxon>Hexapoda</taxon>
        <taxon>Insecta</taxon>
        <taxon>Pterygota</taxon>
        <taxon>Palaeoptera</taxon>
        <taxon>Odonata</taxon>
        <taxon>Epiprocta</taxon>
        <taxon>Anisoptera</taxon>
        <taxon>Libelluloidea</taxon>
        <taxon>Libellulidae</taxon>
        <taxon>Ladona</taxon>
    </lineage>
</organism>
<accession>A0A8K0JX19</accession>
<evidence type="ECO:0000259" key="6">
    <source>
        <dbReference type="Pfam" id="PF21674"/>
    </source>
</evidence>
<dbReference type="InterPro" id="IPR008530">
    <property type="entry name" value="CCDC22"/>
</dbReference>
<comment type="caution">
    <text evidence="7">The sequence shown here is derived from an EMBL/GenBank/DDBJ whole genome shotgun (WGS) entry which is preliminary data.</text>
</comment>
<dbReference type="GO" id="GO:2000060">
    <property type="term" value="P:positive regulation of ubiquitin-dependent protein catabolic process"/>
    <property type="evidence" value="ECO:0007669"/>
    <property type="project" value="TreeGrafter"/>
</dbReference>
<feature type="coiled-coil region" evidence="3">
    <location>
        <begin position="460"/>
        <end position="588"/>
    </location>
</feature>
<feature type="compositionally biased region" description="Basic and acidic residues" evidence="4">
    <location>
        <begin position="315"/>
        <end position="339"/>
    </location>
</feature>
<protein>
    <recommendedName>
        <fullName evidence="2">Coiled-coil domain-containing protein 22 homolog</fullName>
    </recommendedName>
</protein>
<dbReference type="Pfam" id="PF21674">
    <property type="entry name" value="CCDC22_N"/>
    <property type="match status" value="1"/>
</dbReference>
<evidence type="ECO:0000256" key="2">
    <source>
        <dbReference type="ARBA" id="ARBA00017553"/>
    </source>
</evidence>
<gene>
    <name evidence="7" type="ORF">J437_LFUL003630</name>
</gene>
<feature type="domain" description="CCDC22 coiled-coil" evidence="5">
    <location>
        <begin position="149"/>
        <end position="249"/>
    </location>
</feature>
<dbReference type="EMBL" id="KZ308171">
    <property type="protein sequence ID" value="KAG8223724.1"/>
    <property type="molecule type" value="Genomic_DNA"/>
</dbReference>
<dbReference type="InterPro" id="IPR048349">
    <property type="entry name" value="CCDC22_N"/>
</dbReference>
<evidence type="ECO:0000256" key="1">
    <source>
        <dbReference type="ARBA" id="ARBA00006438"/>
    </source>
</evidence>
<dbReference type="Pfam" id="PF05667">
    <property type="entry name" value="CCDC22_CC"/>
    <property type="match status" value="2"/>
</dbReference>
<dbReference type="OrthoDB" id="10266736at2759"/>
<dbReference type="InterPro" id="IPR048348">
    <property type="entry name" value="CCDC22_CC"/>
</dbReference>
<dbReference type="Proteomes" id="UP000792457">
    <property type="component" value="Unassembled WGS sequence"/>
</dbReference>
<feature type="domain" description="CCDC22 N-terminal" evidence="6">
    <location>
        <begin position="19"/>
        <end position="125"/>
    </location>
</feature>
<evidence type="ECO:0000256" key="4">
    <source>
        <dbReference type="SAM" id="MobiDB-lite"/>
    </source>
</evidence>
<reference evidence="7" key="2">
    <citation type="submission" date="2017-10" db="EMBL/GenBank/DDBJ databases">
        <title>Ladona fulva Genome sequencing and assembly.</title>
        <authorList>
            <person name="Murali S."/>
            <person name="Richards S."/>
            <person name="Bandaranaike D."/>
            <person name="Bellair M."/>
            <person name="Blankenburg K."/>
            <person name="Chao H."/>
            <person name="Dinh H."/>
            <person name="Doddapaneni H."/>
            <person name="Dugan-Rocha S."/>
            <person name="Elkadiri S."/>
            <person name="Gnanaolivu R."/>
            <person name="Hernandez B."/>
            <person name="Skinner E."/>
            <person name="Javaid M."/>
            <person name="Lee S."/>
            <person name="Li M."/>
            <person name="Ming W."/>
            <person name="Munidasa M."/>
            <person name="Muniz J."/>
            <person name="Nguyen L."/>
            <person name="Hughes D."/>
            <person name="Osuji N."/>
            <person name="Pu L.-L."/>
            <person name="Puazo M."/>
            <person name="Qu C."/>
            <person name="Quiroz J."/>
            <person name="Raj R."/>
            <person name="Weissenberger G."/>
            <person name="Xin Y."/>
            <person name="Zou X."/>
            <person name="Han Y."/>
            <person name="Worley K."/>
            <person name="Muzny D."/>
            <person name="Gibbs R."/>
        </authorList>
    </citation>
    <scope>NUCLEOTIDE SEQUENCE</scope>
    <source>
        <strain evidence="7">Sampled in the wild</strain>
    </source>
</reference>
<name>A0A8K0JX19_LADFU</name>
<feature type="compositionally biased region" description="Basic residues" evidence="4">
    <location>
        <begin position="292"/>
        <end position="303"/>
    </location>
</feature>
<reference evidence="7" key="1">
    <citation type="submission" date="2013-04" db="EMBL/GenBank/DDBJ databases">
        <authorList>
            <person name="Qu J."/>
            <person name="Murali S.C."/>
            <person name="Bandaranaike D."/>
            <person name="Bellair M."/>
            <person name="Blankenburg K."/>
            <person name="Chao H."/>
            <person name="Dinh H."/>
            <person name="Doddapaneni H."/>
            <person name="Downs B."/>
            <person name="Dugan-Rocha S."/>
            <person name="Elkadiri S."/>
            <person name="Gnanaolivu R.D."/>
            <person name="Hernandez B."/>
            <person name="Javaid M."/>
            <person name="Jayaseelan J.C."/>
            <person name="Lee S."/>
            <person name="Li M."/>
            <person name="Ming W."/>
            <person name="Munidasa M."/>
            <person name="Muniz J."/>
            <person name="Nguyen L."/>
            <person name="Ongeri F."/>
            <person name="Osuji N."/>
            <person name="Pu L.-L."/>
            <person name="Puazo M."/>
            <person name="Qu C."/>
            <person name="Quiroz J."/>
            <person name="Raj R."/>
            <person name="Weissenberger G."/>
            <person name="Xin Y."/>
            <person name="Zou X."/>
            <person name="Han Y."/>
            <person name="Richards S."/>
            <person name="Worley K."/>
            <person name="Muzny D."/>
            <person name="Gibbs R."/>
        </authorList>
    </citation>
    <scope>NUCLEOTIDE SEQUENCE</scope>
    <source>
        <strain evidence="7">Sampled in the wild</strain>
    </source>
</reference>